<feature type="compositionally biased region" description="Basic and acidic residues" evidence="1">
    <location>
        <begin position="106"/>
        <end position="118"/>
    </location>
</feature>
<dbReference type="GeneID" id="36385303"/>
<dbReference type="RefSeq" id="XP_024499699.1">
    <property type="nucleotide sequence ID" value="XM_024645414.1"/>
</dbReference>
<reference evidence="5" key="3">
    <citation type="submission" date="2020-12" db="UniProtKB">
        <authorList>
            <consortium name="WormBaseParasite"/>
        </authorList>
    </citation>
    <scope>IDENTIFICATION</scope>
</reference>
<name>A0A090KSK1_STRRB</name>
<keyword evidence="2" id="KW-0472">Membrane</keyword>
<dbReference type="WBParaSite" id="SRAE_X000222900.1">
    <property type="protein sequence ID" value="SRAE_X000222900.1"/>
    <property type="gene ID" value="WBGene00267809"/>
</dbReference>
<feature type="region of interest" description="Disordered" evidence="1">
    <location>
        <begin position="91"/>
        <end position="125"/>
    </location>
</feature>
<feature type="transmembrane region" description="Helical" evidence="2">
    <location>
        <begin position="227"/>
        <end position="259"/>
    </location>
</feature>
<dbReference type="WormBase" id="SRAE_X000222900">
    <property type="protein sequence ID" value="SRP07364"/>
    <property type="gene ID" value="WBGene00267809"/>
</dbReference>
<protein>
    <submittedName>
        <fullName evidence="3 5">Uncharacterized protein</fullName>
    </submittedName>
</protein>
<proteinExistence type="predicted"/>
<keyword evidence="4" id="KW-1185">Reference proteome</keyword>
<keyword evidence="2" id="KW-1133">Transmembrane helix</keyword>
<keyword evidence="2" id="KW-0812">Transmembrane</keyword>
<dbReference type="Proteomes" id="UP000035682">
    <property type="component" value="Unplaced"/>
</dbReference>
<gene>
    <name evidence="3 5 6" type="ORF">SRAE_X000222900</name>
</gene>
<organism evidence="3">
    <name type="scientific">Strongyloides ratti</name>
    <name type="common">Parasitic roundworm</name>
    <dbReference type="NCBI Taxonomy" id="34506"/>
    <lineage>
        <taxon>Eukaryota</taxon>
        <taxon>Metazoa</taxon>
        <taxon>Ecdysozoa</taxon>
        <taxon>Nematoda</taxon>
        <taxon>Chromadorea</taxon>
        <taxon>Rhabditida</taxon>
        <taxon>Tylenchina</taxon>
        <taxon>Panagrolaimomorpha</taxon>
        <taxon>Strongyloidoidea</taxon>
        <taxon>Strongyloididae</taxon>
        <taxon>Strongyloides</taxon>
    </lineage>
</organism>
<evidence type="ECO:0000313" key="3">
    <source>
        <dbReference type="EMBL" id="CEF60490.1"/>
    </source>
</evidence>
<feature type="region of interest" description="Disordered" evidence="1">
    <location>
        <begin position="1"/>
        <end position="21"/>
    </location>
</feature>
<evidence type="ECO:0000313" key="5">
    <source>
        <dbReference type="WBParaSite" id="SRAE_X000222900.1"/>
    </source>
</evidence>
<dbReference type="CTD" id="36385303"/>
<evidence type="ECO:0000256" key="2">
    <source>
        <dbReference type="SAM" id="Phobius"/>
    </source>
</evidence>
<reference evidence="3" key="1">
    <citation type="submission" date="2014-09" db="EMBL/GenBank/DDBJ databases">
        <authorList>
            <person name="Aslett A.Martin."/>
        </authorList>
    </citation>
    <scope>NUCLEOTIDE SEQUENCE</scope>
    <source>
        <strain evidence="3">ED321 Heterogonic</strain>
    </source>
</reference>
<feature type="compositionally biased region" description="Basic and acidic residues" evidence="1">
    <location>
        <begin position="1"/>
        <end position="11"/>
    </location>
</feature>
<dbReference type="EMBL" id="LN609399">
    <property type="protein sequence ID" value="CEF60490.1"/>
    <property type="molecule type" value="Genomic_DNA"/>
</dbReference>
<evidence type="ECO:0000256" key="1">
    <source>
        <dbReference type="SAM" id="MobiDB-lite"/>
    </source>
</evidence>
<evidence type="ECO:0000313" key="4">
    <source>
        <dbReference type="Proteomes" id="UP000035682"/>
    </source>
</evidence>
<accession>A0A090KSK1</accession>
<sequence>MDLRNSHHHENNQNYSSYRERSQSLVDRLNGIVGPTLRTDEEIEEYDEDGKHVVKTVETVEKLVYLPLANNTISRENINYSSIHEKKYANHEKDSYGRHHGTYNDSFRRRSKSNEDKYNQSSKEYTGGMYHNQGFYDNVYAKDTIKISDNYYSKYNKNIIDKKQKSRFHISNDDDSFDYGFKKNETIAKNLPTYEEHMRSKKQTNIYEEKNKIDYKKTRREELRNKCYTLCTSCWCIIIWIICLLLLFLLIFLLLWFLVINKSSTIPTTTIAPPGVPLINVTTNDIPVQNVQGITYTGVQKDSLQIEYIYVFDSILSSIIVLNYNTFLNVATITTNFETINNISCSNCKVYYLSKNCINQGKCSDNDAIYCCDKCKTGEGSNSLKYTKNCNIQNIKTRAWDYRNIQFTGVSDSYTMSIVSVDPDYTQDSNISKLSANLVYHTFTSSFGKVVDSGINSTKKYDTPSGSIFDTLTVAPSKIGSQDFVWSSSINSSSLVFYYFDFQLVNIQVSKISTNMMIQLTNLNPINSDTLQLTYIDKSNNKFLVRRYQKTNLTLTMNEDFYQMTTPNGFYRYIDYSCDGNGNIYQLSSTISNSYNVRIFMIN</sequence>
<evidence type="ECO:0000313" key="6">
    <source>
        <dbReference type="WormBase" id="SRAE_X000222900"/>
    </source>
</evidence>
<reference evidence="4" key="2">
    <citation type="submission" date="2014-09" db="EMBL/GenBank/DDBJ databases">
        <authorList>
            <person name="Martin A.A."/>
        </authorList>
    </citation>
    <scope>NUCLEOTIDE SEQUENCE</scope>
    <source>
        <strain evidence="4">ED321</strain>
    </source>
</reference>
<dbReference type="AlphaFoldDB" id="A0A090KSK1"/>